<evidence type="ECO:0000313" key="2">
    <source>
        <dbReference type="EMBL" id="EAU54842.1"/>
    </source>
</evidence>
<dbReference type="EMBL" id="AATS01000005">
    <property type="protein sequence ID" value="EAU54842.1"/>
    <property type="molecule type" value="Genomic_DNA"/>
</dbReference>
<keyword evidence="3" id="KW-1185">Reference proteome</keyword>
<organism evidence="2 3">
    <name type="scientific">Mariprofundus ferrooxydans PV-1</name>
    <dbReference type="NCBI Taxonomy" id="314345"/>
    <lineage>
        <taxon>Bacteria</taxon>
        <taxon>Pseudomonadati</taxon>
        <taxon>Pseudomonadota</taxon>
        <taxon>Candidatius Mariprofundia</taxon>
        <taxon>Mariprofundales</taxon>
        <taxon>Mariprofundaceae</taxon>
        <taxon>Mariprofundus</taxon>
    </lineage>
</organism>
<evidence type="ECO:0008006" key="4">
    <source>
        <dbReference type="Google" id="ProtNLM"/>
    </source>
</evidence>
<name>Q0F042_9PROT</name>
<keyword evidence="1" id="KW-0732">Signal</keyword>
<evidence type="ECO:0000256" key="1">
    <source>
        <dbReference type="SAM" id="SignalP"/>
    </source>
</evidence>
<evidence type="ECO:0000313" key="3">
    <source>
        <dbReference type="Proteomes" id="UP000005297"/>
    </source>
</evidence>
<comment type="caution">
    <text evidence="2">The sequence shown here is derived from an EMBL/GenBank/DDBJ whole genome shotgun (WGS) entry which is preliminary data.</text>
</comment>
<dbReference type="InParanoid" id="Q0F042"/>
<dbReference type="AlphaFoldDB" id="Q0F042"/>
<accession>Q0F042</accession>
<feature type="signal peptide" evidence="1">
    <location>
        <begin position="1"/>
        <end position="20"/>
    </location>
</feature>
<dbReference type="HOGENOM" id="CLU_899553_0_0_0"/>
<feature type="chain" id="PRO_5004171383" description="YfdX protein" evidence="1">
    <location>
        <begin position="21"/>
        <end position="309"/>
    </location>
</feature>
<sequence length="309" mass="33854">MVSAAAICATTLAFGINAQAGEHHAITSSTTVTPVNTLTNQENQSLSLAASRVLYHAETAQLALADKKKDDALTQIDQGLKLIKIIKASVPKYKITTSIKAPGESYKSSEQVPQRYVTVLSDAYLEDIIAPVLQSRKSKGGHHKATSNPEEDFSMQGRVIISLDTILAEHMLNQAKSDLKANKLSDADNALTTIKNEGVVFESVSVPQPLAEAADNLYLAKTEMFNGRYHNAYVTLKEASKDLKAYESISGNVRGRDARGLRMKIDTLTAKIDALKDKNETRKIINDAKDDIVSWGHEVRSWFGKQLNR</sequence>
<dbReference type="STRING" id="314344.AL013_13625"/>
<dbReference type="Proteomes" id="UP000005297">
    <property type="component" value="Unassembled WGS sequence"/>
</dbReference>
<gene>
    <name evidence="2" type="ORF">SPV1_09113</name>
</gene>
<reference evidence="2 3" key="1">
    <citation type="submission" date="2006-09" db="EMBL/GenBank/DDBJ databases">
        <authorList>
            <person name="Emerson D."/>
            <person name="Ferriera S."/>
            <person name="Johnson J."/>
            <person name="Kravitz S."/>
            <person name="Halpern A."/>
            <person name="Remington K."/>
            <person name="Beeson K."/>
            <person name="Tran B."/>
            <person name="Rogers Y.-H."/>
            <person name="Friedman R."/>
            <person name="Venter J.C."/>
        </authorList>
    </citation>
    <scope>NUCLEOTIDE SEQUENCE [LARGE SCALE GENOMIC DNA]</scope>
    <source>
        <strain evidence="2 3">PV-1</strain>
    </source>
</reference>
<protein>
    <recommendedName>
        <fullName evidence="4">YfdX protein</fullName>
    </recommendedName>
</protein>
<proteinExistence type="predicted"/>